<feature type="non-terminal residue" evidence="2">
    <location>
        <position position="1"/>
    </location>
</feature>
<dbReference type="Proteomes" id="UP001054857">
    <property type="component" value="Unassembled WGS sequence"/>
</dbReference>
<accession>A0AAD3DLM0</accession>
<evidence type="ECO:0000256" key="1">
    <source>
        <dbReference type="SAM" id="MobiDB-lite"/>
    </source>
</evidence>
<keyword evidence="3" id="KW-1185">Reference proteome</keyword>
<evidence type="ECO:0000313" key="3">
    <source>
        <dbReference type="Proteomes" id="UP001054857"/>
    </source>
</evidence>
<dbReference type="AlphaFoldDB" id="A0AAD3DLM0"/>
<reference evidence="2 3" key="1">
    <citation type="journal article" date="2021" name="Sci. Rep.">
        <title>Genome sequencing of the multicellular alga Astrephomene provides insights into convergent evolution of germ-soma differentiation.</title>
        <authorList>
            <person name="Yamashita S."/>
            <person name="Yamamoto K."/>
            <person name="Matsuzaki R."/>
            <person name="Suzuki S."/>
            <person name="Yamaguchi H."/>
            <person name="Hirooka S."/>
            <person name="Minakuchi Y."/>
            <person name="Miyagishima S."/>
            <person name="Kawachi M."/>
            <person name="Toyoda A."/>
            <person name="Nozaki H."/>
        </authorList>
    </citation>
    <scope>NUCLEOTIDE SEQUENCE [LARGE SCALE GENOMIC DNA]</scope>
    <source>
        <strain evidence="2 3">NIES-4017</strain>
    </source>
</reference>
<feature type="region of interest" description="Disordered" evidence="1">
    <location>
        <begin position="119"/>
        <end position="155"/>
    </location>
</feature>
<organism evidence="2 3">
    <name type="scientific">Astrephomene gubernaculifera</name>
    <dbReference type="NCBI Taxonomy" id="47775"/>
    <lineage>
        <taxon>Eukaryota</taxon>
        <taxon>Viridiplantae</taxon>
        <taxon>Chlorophyta</taxon>
        <taxon>core chlorophytes</taxon>
        <taxon>Chlorophyceae</taxon>
        <taxon>CS clade</taxon>
        <taxon>Chlamydomonadales</taxon>
        <taxon>Astrephomenaceae</taxon>
        <taxon>Astrephomene</taxon>
    </lineage>
</organism>
<protein>
    <submittedName>
        <fullName evidence="2">Uncharacterized protein</fullName>
    </submittedName>
</protein>
<dbReference type="EMBL" id="BMAR01000002">
    <property type="protein sequence ID" value="GFR42136.1"/>
    <property type="molecule type" value="Genomic_DNA"/>
</dbReference>
<comment type="caution">
    <text evidence="2">The sequence shown here is derived from an EMBL/GenBank/DDBJ whole genome shotgun (WGS) entry which is preliminary data.</text>
</comment>
<feature type="compositionally biased region" description="Polar residues" evidence="1">
    <location>
        <begin position="145"/>
        <end position="155"/>
    </location>
</feature>
<proteinExistence type="predicted"/>
<evidence type="ECO:0000313" key="2">
    <source>
        <dbReference type="EMBL" id="GFR42136.1"/>
    </source>
</evidence>
<name>A0AAD3DLM0_9CHLO</name>
<gene>
    <name evidence="2" type="ORF">Agub_g2982</name>
</gene>
<sequence length="209" mass="22484">RPWLLEVNSTPSLAVQHSDPRVRQLIAQQKGGMVADMVGGLLQLGRRYGGGVTAGSSGGHQVASTEAAEEEQVRETLQALYPQVFYQPHLLQQLAAAEAELRNRGGFLPLMPLFPTPTQAATMPDPSSVRVAPQQQLADSDDGSARSQHAATATEQQFISESEGYILDAPSLPPGFGQGLPWNEADLLLQAWCSERERLEGKVGKECVA</sequence>